<accession>A0ACC4ECA3</accession>
<protein>
    <submittedName>
        <fullName evidence="1">Uncharacterized protein</fullName>
    </submittedName>
</protein>
<proteinExistence type="predicted"/>
<dbReference type="EMBL" id="JBGNUJ010000002">
    <property type="protein sequence ID" value="KAL3965654.1"/>
    <property type="molecule type" value="Genomic_DNA"/>
</dbReference>
<organism evidence="1 2">
    <name type="scientific">Purpureocillium lilacinum</name>
    <name type="common">Paecilomyces lilacinus</name>
    <dbReference type="NCBI Taxonomy" id="33203"/>
    <lineage>
        <taxon>Eukaryota</taxon>
        <taxon>Fungi</taxon>
        <taxon>Dikarya</taxon>
        <taxon>Ascomycota</taxon>
        <taxon>Pezizomycotina</taxon>
        <taxon>Sordariomycetes</taxon>
        <taxon>Hypocreomycetidae</taxon>
        <taxon>Hypocreales</taxon>
        <taxon>Ophiocordycipitaceae</taxon>
        <taxon>Purpureocillium</taxon>
    </lineage>
</organism>
<reference evidence="1" key="1">
    <citation type="submission" date="2024-12" db="EMBL/GenBank/DDBJ databases">
        <title>Comparative genomics and development of molecular markers within Purpureocillium lilacinum and among Purpureocillium species.</title>
        <authorList>
            <person name="Yeh Z.-Y."/>
            <person name="Ni N.-T."/>
            <person name="Lo P.-H."/>
            <person name="Mushyakhwo K."/>
            <person name="Lin C.-F."/>
            <person name="Nai Y.-S."/>
        </authorList>
    </citation>
    <scope>NUCLEOTIDE SEQUENCE</scope>
    <source>
        <strain evidence="1">NCHU-NPUST-175</strain>
    </source>
</reference>
<keyword evidence="2" id="KW-1185">Reference proteome</keyword>
<evidence type="ECO:0000313" key="1">
    <source>
        <dbReference type="EMBL" id="KAL3965654.1"/>
    </source>
</evidence>
<name>A0ACC4ECA3_PURLI</name>
<comment type="caution">
    <text evidence="1">The sequence shown here is derived from an EMBL/GenBank/DDBJ whole genome shotgun (WGS) entry which is preliminary data.</text>
</comment>
<sequence length="399" mass="43344">MTQDAPAGNGHALQRMRANDADINASACALCNGLVDAVPLDHGHRLTLLRRQAAQGCRTCELVSDAVLAINQEEEPSENLRVGWDTMRIRGLRVVVGADVTGLFLFGIDLYSPMMAMVRTFAGTCRRIRAADSRYLDKSLPWRMATECERPIAISGDTSSDEALGTLVRWIDDCSQHHSCKGSAPTPLPTRLIDVKDAGNIRLHCTAPGETGTYACLSHCWGTCQTLQTTTANLGQHRDTIPWHDVPNVLRDAIDMVRKLGIRYLWADSLCIVQDSESDWRRESASMANVYANSTITIAASLASGDAEPLFATAPVAHLAKTLHAHGVYARKTLAHGHGAQPLPLMSRAWVLQERLLSPRVVHFTPRSSCGSAWRRCGASAGASARCGRPATCPLTRTC</sequence>
<gene>
    <name evidence="1" type="ORF">ACCO45_002658</name>
</gene>
<evidence type="ECO:0000313" key="2">
    <source>
        <dbReference type="Proteomes" id="UP001638806"/>
    </source>
</evidence>
<dbReference type="Proteomes" id="UP001638806">
    <property type="component" value="Unassembled WGS sequence"/>
</dbReference>